<keyword evidence="3" id="KW-1185">Reference proteome</keyword>
<feature type="compositionally biased region" description="Polar residues" evidence="1">
    <location>
        <begin position="212"/>
        <end position="239"/>
    </location>
</feature>
<evidence type="ECO:0000256" key="1">
    <source>
        <dbReference type="SAM" id="MobiDB-lite"/>
    </source>
</evidence>
<feature type="compositionally biased region" description="Pro residues" evidence="1">
    <location>
        <begin position="265"/>
        <end position="276"/>
    </location>
</feature>
<dbReference type="EMBL" id="JAWQEG010000579">
    <property type="protein sequence ID" value="KAK3888194.1"/>
    <property type="molecule type" value="Genomic_DNA"/>
</dbReference>
<comment type="caution">
    <text evidence="2">The sequence shown here is derived from an EMBL/GenBank/DDBJ whole genome shotgun (WGS) entry which is preliminary data.</text>
</comment>
<reference evidence="2" key="1">
    <citation type="submission" date="2023-10" db="EMBL/GenBank/DDBJ databases">
        <title>Genome assemblies of two species of porcelain crab, Petrolisthes cinctipes and Petrolisthes manimaculis (Anomura: Porcellanidae).</title>
        <authorList>
            <person name="Angst P."/>
        </authorList>
    </citation>
    <scope>NUCLEOTIDE SEQUENCE</scope>
    <source>
        <strain evidence="2">PB745_01</strain>
        <tissue evidence="2">Gill</tissue>
    </source>
</reference>
<sequence>MGPQTKELKAERDTWFEKMDCGQHSWVKFEIRRGHHEELDVRGFKVTALVMNNLPRRLPRDIYTLIAERIHIVYGNSDYLKKLQAFLPKPCNKPMPDSLHSSDAELNQILVDLKKRKRQARIPLSEVFSAHIRESCVTISIDIPDPTKWTENDCQTMLKKFTKRPEFVAPRQLHTFSTEYDPAEYFSEEEEVSQLEGFVRNINVRRTWPAAGTSNQSATRPSAQTPSAIQRHSSCQHKQGNVRKDYCHSHSSFMHGAGETSLPQPSAPDPTEPVHV</sequence>
<gene>
    <name evidence="2" type="ORF">Pcinc_007725</name>
</gene>
<dbReference type="Proteomes" id="UP001286313">
    <property type="component" value="Unassembled WGS sequence"/>
</dbReference>
<evidence type="ECO:0000313" key="2">
    <source>
        <dbReference type="EMBL" id="KAK3888194.1"/>
    </source>
</evidence>
<proteinExistence type="predicted"/>
<evidence type="ECO:0000313" key="3">
    <source>
        <dbReference type="Proteomes" id="UP001286313"/>
    </source>
</evidence>
<organism evidence="2 3">
    <name type="scientific">Petrolisthes cinctipes</name>
    <name type="common">Flat porcelain crab</name>
    <dbReference type="NCBI Taxonomy" id="88211"/>
    <lineage>
        <taxon>Eukaryota</taxon>
        <taxon>Metazoa</taxon>
        <taxon>Ecdysozoa</taxon>
        <taxon>Arthropoda</taxon>
        <taxon>Crustacea</taxon>
        <taxon>Multicrustacea</taxon>
        <taxon>Malacostraca</taxon>
        <taxon>Eumalacostraca</taxon>
        <taxon>Eucarida</taxon>
        <taxon>Decapoda</taxon>
        <taxon>Pleocyemata</taxon>
        <taxon>Anomura</taxon>
        <taxon>Galatheoidea</taxon>
        <taxon>Porcellanidae</taxon>
        <taxon>Petrolisthes</taxon>
    </lineage>
</organism>
<dbReference type="AlphaFoldDB" id="A0AAE1G7Y5"/>
<protein>
    <submittedName>
        <fullName evidence="2">Uncharacterized protein</fullName>
    </submittedName>
</protein>
<name>A0AAE1G7Y5_PETCI</name>
<accession>A0AAE1G7Y5</accession>
<feature type="region of interest" description="Disordered" evidence="1">
    <location>
        <begin position="210"/>
        <end position="276"/>
    </location>
</feature>